<protein>
    <submittedName>
        <fullName evidence="5">LacI family DNA-binding transcriptional regulator</fullName>
    </submittedName>
</protein>
<feature type="domain" description="HTH lacI-type" evidence="4">
    <location>
        <begin position="16"/>
        <end position="74"/>
    </location>
</feature>
<dbReference type="EMBL" id="WPCU01000001">
    <property type="protein sequence ID" value="MVA74514.1"/>
    <property type="molecule type" value="Genomic_DNA"/>
</dbReference>
<dbReference type="InterPro" id="IPR000843">
    <property type="entry name" value="HTH_LacI"/>
</dbReference>
<keyword evidence="1" id="KW-0805">Transcription regulation</keyword>
<sequence>MAGRRRDTEGAAARRVTLRDVAEEAGVSVTTVSYVLSGRTDRATGMPAETRERVTAAAARLGYTANTAARVLRRQRTELIALAYAPPVSPWLDQLTAQCEDLAAERGYSVIGLPIRHPERAAHSLRVLERGYVDGAIVVSLPAGIDISHYARTTRALVVFHEHLSVPRVDVVRAHERAGMTAATRYLIEQGRRRIAYLAHAAPVDGSPGERYAGFRAAFAESGRPLLTDLVRTGADDRAEAVVAVRSLLDGPDPPDALVSESDRGALAALQAAADRGIKVPDDFAVIGAGNTSEGLFASPPLTSVGSDQLEFRPLVEALFARIEDPDRPAQEIVMPWRLHHRSSA</sequence>
<accession>A0A6A9USG4</accession>
<dbReference type="GO" id="GO:0000976">
    <property type="term" value="F:transcription cis-regulatory region binding"/>
    <property type="evidence" value="ECO:0007669"/>
    <property type="project" value="TreeGrafter"/>
</dbReference>
<name>A0A6A9USG4_9ACTN</name>
<evidence type="ECO:0000256" key="2">
    <source>
        <dbReference type="ARBA" id="ARBA00023125"/>
    </source>
</evidence>
<dbReference type="Gene3D" id="1.10.260.40">
    <property type="entry name" value="lambda repressor-like DNA-binding domains"/>
    <property type="match status" value="1"/>
</dbReference>
<dbReference type="CDD" id="cd01392">
    <property type="entry name" value="HTH_LacI"/>
    <property type="match status" value="1"/>
</dbReference>
<evidence type="ECO:0000259" key="4">
    <source>
        <dbReference type="PROSITE" id="PS50932"/>
    </source>
</evidence>
<dbReference type="PROSITE" id="PS50932">
    <property type="entry name" value="HTH_LACI_2"/>
    <property type="match status" value="1"/>
</dbReference>
<keyword evidence="2 5" id="KW-0238">DNA-binding</keyword>
<dbReference type="GO" id="GO:0003700">
    <property type="term" value="F:DNA-binding transcription factor activity"/>
    <property type="evidence" value="ECO:0007669"/>
    <property type="project" value="TreeGrafter"/>
</dbReference>
<reference evidence="5 6" key="1">
    <citation type="submission" date="2019-12" db="EMBL/GenBank/DDBJ databases">
        <title>Auraticoccus cholistani sp. nov., an actinomycete isolated from soil of Cholistan desert.</title>
        <authorList>
            <person name="Cheema M.T."/>
        </authorList>
    </citation>
    <scope>NUCLEOTIDE SEQUENCE [LARGE SCALE GENOMIC DNA]</scope>
    <source>
        <strain evidence="5 6">F435</strain>
    </source>
</reference>
<dbReference type="RefSeq" id="WP_156606991.1">
    <property type="nucleotide sequence ID" value="NZ_WPCU01000001.1"/>
</dbReference>
<dbReference type="Proteomes" id="UP000435304">
    <property type="component" value="Unassembled WGS sequence"/>
</dbReference>
<proteinExistence type="predicted"/>
<dbReference type="Pfam" id="PF00356">
    <property type="entry name" value="LacI"/>
    <property type="match status" value="1"/>
</dbReference>
<evidence type="ECO:0000256" key="3">
    <source>
        <dbReference type="ARBA" id="ARBA00023163"/>
    </source>
</evidence>
<evidence type="ECO:0000313" key="6">
    <source>
        <dbReference type="Proteomes" id="UP000435304"/>
    </source>
</evidence>
<dbReference type="SUPFAM" id="SSF47413">
    <property type="entry name" value="lambda repressor-like DNA-binding domains"/>
    <property type="match status" value="1"/>
</dbReference>
<comment type="caution">
    <text evidence="5">The sequence shown here is derived from an EMBL/GenBank/DDBJ whole genome shotgun (WGS) entry which is preliminary data.</text>
</comment>
<dbReference type="PROSITE" id="PS00356">
    <property type="entry name" value="HTH_LACI_1"/>
    <property type="match status" value="1"/>
</dbReference>
<evidence type="ECO:0000313" key="5">
    <source>
        <dbReference type="EMBL" id="MVA74514.1"/>
    </source>
</evidence>
<dbReference type="Gene3D" id="3.40.50.2300">
    <property type="match status" value="2"/>
</dbReference>
<dbReference type="SMART" id="SM00354">
    <property type="entry name" value="HTH_LACI"/>
    <property type="match status" value="1"/>
</dbReference>
<dbReference type="InterPro" id="IPR010982">
    <property type="entry name" value="Lambda_DNA-bd_dom_sf"/>
</dbReference>
<dbReference type="InterPro" id="IPR046335">
    <property type="entry name" value="LacI/GalR-like_sensor"/>
</dbReference>
<dbReference type="PANTHER" id="PTHR30146:SF109">
    <property type="entry name" value="HTH-TYPE TRANSCRIPTIONAL REGULATOR GALS"/>
    <property type="match status" value="1"/>
</dbReference>
<dbReference type="Pfam" id="PF13377">
    <property type="entry name" value="Peripla_BP_3"/>
    <property type="match status" value="1"/>
</dbReference>
<gene>
    <name evidence="5" type="ORF">GC722_00460</name>
</gene>
<dbReference type="InterPro" id="IPR028082">
    <property type="entry name" value="Peripla_BP_I"/>
</dbReference>
<evidence type="ECO:0000256" key="1">
    <source>
        <dbReference type="ARBA" id="ARBA00023015"/>
    </source>
</evidence>
<dbReference type="SUPFAM" id="SSF53822">
    <property type="entry name" value="Periplasmic binding protein-like I"/>
    <property type="match status" value="1"/>
</dbReference>
<dbReference type="CDD" id="cd06267">
    <property type="entry name" value="PBP1_LacI_sugar_binding-like"/>
    <property type="match status" value="1"/>
</dbReference>
<dbReference type="AlphaFoldDB" id="A0A6A9USG4"/>
<dbReference type="PANTHER" id="PTHR30146">
    <property type="entry name" value="LACI-RELATED TRANSCRIPTIONAL REPRESSOR"/>
    <property type="match status" value="1"/>
</dbReference>
<organism evidence="5 6">
    <name type="scientific">Auraticoccus cholistanensis</name>
    <dbReference type="NCBI Taxonomy" id="2656650"/>
    <lineage>
        <taxon>Bacteria</taxon>
        <taxon>Bacillati</taxon>
        <taxon>Actinomycetota</taxon>
        <taxon>Actinomycetes</taxon>
        <taxon>Propionibacteriales</taxon>
        <taxon>Propionibacteriaceae</taxon>
        <taxon>Auraticoccus</taxon>
    </lineage>
</organism>
<keyword evidence="3" id="KW-0804">Transcription</keyword>
<keyword evidence="6" id="KW-1185">Reference proteome</keyword>